<dbReference type="EC" id="2.5.1.114" evidence="2"/>
<dbReference type="GO" id="GO:0102522">
    <property type="term" value="F:tRNA 4-demethylwyosine alpha-amino-alpha-carboxypropyltransferase activity"/>
    <property type="evidence" value="ECO:0007669"/>
    <property type="project" value="UniProtKB-EC"/>
</dbReference>
<dbReference type="Pfam" id="PF25133">
    <property type="entry name" value="TYW2_N_2"/>
    <property type="match status" value="1"/>
</dbReference>
<dbReference type="Pfam" id="PF02475">
    <property type="entry name" value="TRM5-TYW2_MTfase"/>
    <property type="match status" value="1"/>
</dbReference>
<evidence type="ECO:0000256" key="5">
    <source>
        <dbReference type="ARBA" id="ARBA00022691"/>
    </source>
</evidence>
<dbReference type="GO" id="GO:0030488">
    <property type="term" value="P:tRNA methylation"/>
    <property type="evidence" value="ECO:0007669"/>
    <property type="project" value="TreeGrafter"/>
</dbReference>
<dbReference type="EMBL" id="LR900792">
    <property type="protein sequence ID" value="CAD7246917.1"/>
    <property type="molecule type" value="Genomic_DNA"/>
</dbReference>
<dbReference type="InterPro" id="IPR029063">
    <property type="entry name" value="SAM-dependent_MTases_sf"/>
</dbReference>
<protein>
    <recommendedName>
        <fullName evidence="2">tRNA(Phe) (4-demethylwyosine(37)-C(7)) aminocarboxypropyltransferase</fullName>
        <ecNumber evidence="2">2.5.1.114</ecNumber>
    </recommendedName>
</protein>
<evidence type="ECO:0000313" key="10">
    <source>
        <dbReference type="Proteomes" id="UP000677054"/>
    </source>
</evidence>
<comment type="pathway">
    <text evidence="1">tRNA modification; wybutosine-tRNA(Phe) biosynthesis.</text>
</comment>
<dbReference type="Gene3D" id="3.30.300.110">
    <property type="entry name" value="Met-10+ protein-like domains"/>
    <property type="match status" value="1"/>
</dbReference>
<evidence type="ECO:0000259" key="8">
    <source>
        <dbReference type="PROSITE" id="PS51684"/>
    </source>
</evidence>
<dbReference type="GO" id="GO:0031591">
    <property type="term" value="P:wybutosine biosynthetic process"/>
    <property type="evidence" value="ECO:0007669"/>
    <property type="project" value="TreeGrafter"/>
</dbReference>
<dbReference type="Proteomes" id="UP000677054">
    <property type="component" value="Unassembled WGS sequence"/>
</dbReference>
<dbReference type="FunFam" id="3.40.50.150:FF:000131">
    <property type="entry name" value="tRNA wybutosine-synthesizing protein 2/3/4"/>
    <property type="match status" value="1"/>
</dbReference>
<keyword evidence="5" id="KW-0949">S-adenosyl-L-methionine</keyword>
<dbReference type="OrthoDB" id="408788at2759"/>
<keyword evidence="6" id="KW-0819">tRNA processing</keyword>
<sequence>MEGRNKAKKEKSPLNCLKLEIQKIIGEQWKEEMIREIPRSFVRHGDLVLIDGSSFSSPFWKGFESSIWEAVSSVLRCNRIAKKGSVLKDGFRTPSVSLLRGVDPWVVHKDNGILYTWDVTKCMFSTGNIGEKLRIASLDCSGETIVDLYAGIGYFVLPYLVHAKARHVHACEWNPHAIQALRKSLALNGIQDRCTVHEGDNRKVCPENVADRVNLGLIPSSEEGWVPACKALRRDVGGMLHVHGNVDLESHRPEEGKSPEGRKEWIRWADYVQGRIDEILRSECRLDRTVSRSGIHRVKSYGPRVDHLVLELHCNPA</sequence>
<reference evidence="9" key="1">
    <citation type="submission" date="2020-11" db="EMBL/GenBank/DDBJ databases">
        <authorList>
            <person name="Tran Van P."/>
        </authorList>
    </citation>
    <scope>NUCLEOTIDE SEQUENCE</scope>
</reference>
<dbReference type="PANTHER" id="PTHR23245">
    <property type="entry name" value="TRNA METHYLTRANSFERASE"/>
    <property type="match status" value="1"/>
</dbReference>
<evidence type="ECO:0000256" key="6">
    <source>
        <dbReference type="ARBA" id="ARBA00022694"/>
    </source>
</evidence>
<dbReference type="GO" id="GO:0008175">
    <property type="term" value="F:tRNA methyltransferase activity"/>
    <property type="evidence" value="ECO:0007669"/>
    <property type="project" value="TreeGrafter"/>
</dbReference>
<dbReference type="PANTHER" id="PTHR23245:SF25">
    <property type="entry name" value="TRNA WYBUTOSINE-SYNTHESIZING PROTEIN 2 HOMOLOG"/>
    <property type="match status" value="1"/>
</dbReference>
<dbReference type="InterPro" id="IPR056744">
    <property type="entry name" value="TRM5/TYW2-like_N"/>
</dbReference>
<comment type="catalytic activity">
    <reaction evidence="7">
        <text>4-demethylwyosine(37) in tRNA(Phe) + S-adenosyl-L-methionine = 4-demethyl-7-[(3S)-3-amino-3-carboxypropyl]wyosine(37) in tRNA(Phe) + S-methyl-5'-thioadenosine + H(+)</text>
        <dbReference type="Rhea" id="RHEA:36355"/>
        <dbReference type="Rhea" id="RHEA-COMP:10164"/>
        <dbReference type="Rhea" id="RHEA-COMP:10378"/>
        <dbReference type="ChEBI" id="CHEBI:15378"/>
        <dbReference type="ChEBI" id="CHEBI:17509"/>
        <dbReference type="ChEBI" id="CHEBI:59789"/>
        <dbReference type="ChEBI" id="CHEBI:64315"/>
        <dbReference type="ChEBI" id="CHEBI:73550"/>
        <dbReference type="EC" id="2.5.1.114"/>
    </reaction>
</comment>
<evidence type="ECO:0000313" key="9">
    <source>
        <dbReference type="EMBL" id="CAD7246917.1"/>
    </source>
</evidence>
<evidence type="ECO:0000256" key="2">
    <source>
        <dbReference type="ARBA" id="ARBA00012265"/>
    </source>
</evidence>
<feature type="domain" description="SAM-dependent methyltransferase TRM5/TYW2-type" evidence="8">
    <location>
        <begin position="41"/>
        <end position="316"/>
    </location>
</feature>
<dbReference type="GO" id="GO:0005737">
    <property type="term" value="C:cytoplasm"/>
    <property type="evidence" value="ECO:0007669"/>
    <property type="project" value="TreeGrafter"/>
</dbReference>
<accession>A0A7R8XAC2</accession>
<gene>
    <name evidence="9" type="ORF">DSTB1V02_LOCUS6759</name>
</gene>
<dbReference type="EMBL" id="CAJPEV010001275">
    <property type="protein sequence ID" value="CAG0891796.1"/>
    <property type="molecule type" value="Genomic_DNA"/>
</dbReference>
<organism evidence="9">
    <name type="scientific">Darwinula stevensoni</name>
    <dbReference type="NCBI Taxonomy" id="69355"/>
    <lineage>
        <taxon>Eukaryota</taxon>
        <taxon>Metazoa</taxon>
        <taxon>Ecdysozoa</taxon>
        <taxon>Arthropoda</taxon>
        <taxon>Crustacea</taxon>
        <taxon>Oligostraca</taxon>
        <taxon>Ostracoda</taxon>
        <taxon>Podocopa</taxon>
        <taxon>Podocopida</taxon>
        <taxon>Darwinulocopina</taxon>
        <taxon>Darwinuloidea</taxon>
        <taxon>Darwinulidae</taxon>
        <taxon>Darwinula</taxon>
    </lineage>
</organism>
<evidence type="ECO:0000256" key="4">
    <source>
        <dbReference type="ARBA" id="ARBA00022679"/>
    </source>
</evidence>
<proteinExistence type="predicted"/>
<evidence type="ECO:0000256" key="3">
    <source>
        <dbReference type="ARBA" id="ARBA00022603"/>
    </source>
</evidence>
<dbReference type="SUPFAM" id="SSF53335">
    <property type="entry name" value="S-adenosyl-L-methionine-dependent methyltransferases"/>
    <property type="match status" value="1"/>
</dbReference>
<dbReference type="Gene3D" id="3.40.50.150">
    <property type="entry name" value="Vaccinia Virus protein VP39"/>
    <property type="match status" value="1"/>
</dbReference>
<dbReference type="CDD" id="cd02440">
    <property type="entry name" value="AdoMet_MTases"/>
    <property type="match status" value="1"/>
</dbReference>
<dbReference type="InterPro" id="IPR030382">
    <property type="entry name" value="MeTrfase_TRM5/TYW2"/>
</dbReference>
<evidence type="ECO:0000256" key="7">
    <source>
        <dbReference type="ARBA" id="ARBA00049400"/>
    </source>
</evidence>
<evidence type="ECO:0000256" key="1">
    <source>
        <dbReference type="ARBA" id="ARBA00004797"/>
    </source>
</evidence>
<dbReference type="AlphaFoldDB" id="A0A7R8XAC2"/>
<keyword evidence="4" id="KW-0808">Transferase</keyword>
<name>A0A7R8XAC2_9CRUS</name>
<keyword evidence="10" id="KW-1185">Reference proteome</keyword>
<dbReference type="InterPro" id="IPR056743">
    <property type="entry name" value="TRM5-TYW2-like_MTfase"/>
</dbReference>
<keyword evidence="3" id="KW-0489">Methyltransferase</keyword>
<dbReference type="PROSITE" id="PS51684">
    <property type="entry name" value="SAM_MT_TRM5_TYW2"/>
    <property type="match status" value="1"/>
</dbReference>